<keyword evidence="6 8" id="KW-0324">Glycolysis</keyword>
<evidence type="ECO:0000256" key="8">
    <source>
        <dbReference type="HAMAP-Rule" id="MF_00147"/>
    </source>
</evidence>
<dbReference type="HOGENOM" id="CLU_024251_2_1_4"/>
<proteinExistence type="inferred from homology"/>
<dbReference type="GO" id="GO:0006096">
    <property type="term" value="P:glycolytic process"/>
    <property type="evidence" value="ECO:0007669"/>
    <property type="project" value="UniProtKB-UniRule"/>
</dbReference>
<dbReference type="PROSITE" id="PS51440">
    <property type="entry name" value="TIM_2"/>
    <property type="match status" value="1"/>
</dbReference>
<dbReference type="AlphaFoldDB" id="A0A0D6EUI0"/>
<protein>
    <recommendedName>
        <fullName evidence="8 9">Triosephosphate isomerase</fullName>
        <shortName evidence="8">TIM</shortName>
        <shortName evidence="8">TPI</shortName>
        <ecNumber evidence="8 9">5.3.1.1</ecNumber>
    </recommendedName>
    <alternativeName>
        <fullName evidence="8">Triose-phosphate isomerase</fullName>
    </alternativeName>
</protein>
<dbReference type="PANTHER" id="PTHR21139:SF42">
    <property type="entry name" value="TRIOSEPHOSPHATE ISOMERASE"/>
    <property type="match status" value="1"/>
</dbReference>
<dbReference type="InterPro" id="IPR020861">
    <property type="entry name" value="Triosephosphate_isomerase_AS"/>
</dbReference>
<dbReference type="CDD" id="cd00311">
    <property type="entry name" value="TIM"/>
    <property type="match status" value="1"/>
</dbReference>
<dbReference type="Gene3D" id="3.20.20.70">
    <property type="entry name" value="Aldolase class I"/>
    <property type="match status" value="1"/>
</dbReference>
<dbReference type="GO" id="GO:0004807">
    <property type="term" value="F:triose-phosphate isomerase activity"/>
    <property type="evidence" value="ECO:0007669"/>
    <property type="project" value="UniProtKB-UniRule"/>
</dbReference>
<dbReference type="InterPro" id="IPR035990">
    <property type="entry name" value="TIM_sf"/>
</dbReference>
<evidence type="ECO:0000256" key="1">
    <source>
        <dbReference type="ARBA" id="ARBA00004680"/>
    </source>
</evidence>
<comment type="pathway">
    <text evidence="8 9">Carbohydrate biosynthesis; gluconeogenesis.</text>
</comment>
<dbReference type="GO" id="GO:0046166">
    <property type="term" value="P:glyceraldehyde-3-phosphate biosynthetic process"/>
    <property type="evidence" value="ECO:0007669"/>
    <property type="project" value="TreeGrafter"/>
</dbReference>
<gene>
    <name evidence="8 10" type="primary">tpiA</name>
    <name evidence="10" type="ORF">BN1208_0458</name>
</gene>
<organism evidence="10 11">
    <name type="scientific">Candidatus Methylopumilus planktonicus</name>
    <dbReference type="NCBI Taxonomy" id="1581557"/>
    <lineage>
        <taxon>Bacteria</taxon>
        <taxon>Pseudomonadati</taxon>
        <taxon>Pseudomonadota</taxon>
        <taxon>Betaproteobacteria</taxon>
        <taxon>Nitrosomonadales</taxon>
        <taxon>Methylophilaceae</taxon>
        <taxon>Candidatus Methylopumilus</taxon>
    </lineage>
</organism>
<dbReference type="UniPathway" id="UPA00109">
    <property type="reaction ID" value="UER00189"/>
</dbReference>
<keyword evidence="5 8" id="KW-0963">Cytoplasm</keyword>
<comment type="subunit">
    <text evidence="8 9">Homodimer.</text>
</comment>
<accession>A0A0D6EUI0</accession>
<comment type="caution">
    <text evidence="8">Lacks conserved residue(s) required for the propagation of feature annotation.</text>
</comment>
<dbReference type="EMBL" id="LN827929">
    <property type="protein sequence ID" value="CEZ19350.1"/>
    <property type="molecule type" value="Genomic_DNA"/>
</dbReference>
<comment type="pathway">
    <text evidence="2">Carbohydrate metabolism; erythritol degradation.</text>
</comment>
<dbReference type="InterPro" id="IPR022896">
    <property type="entry name" value="TrioseP_Isoase_bac/euk"/>
</dbReference>
<evidence type="ECO:0000256" key="3">
    <source>
        <dbReference type="ARBA" id="ARBA00007422"/>
    </source>
</evidence>
<dbReference type="UniPathway" id="UPA00138"/>
<feature type="binding site" evidence="8">
    <location>
        <begin position="9"/>
        <end position="11"/>
    </location>
    <ligand>
        <name>substrate</name>
    </ligand>
</feature>
<dbReference type="PROSITE" id="PS00171">
    <property type="entry name" value="TIM_1"/>
    <property type="match status" value="1"/>
</dbReference>
<comment type="pathway">
    <text evidence="1 8 9">Carbohydrate degradation; glycolysis; D-glyceraldehyde 3-phosphate from glycerone phosphate: step 1/1.</text>
</comment>
<dbReference type="Pfam" id="PF00121">
    <property type="entry name" value="TIM"/>
    <property type="match status" value="1"/>
</dbReference>
<dbReference type="PANTHER" id="PTHR21139">
    <property type="entry name" value="TRIOSEPHOSPHATE ISOMERASE"/>
    <property type="match status" value="1"/>
</dbReference>
<evidence type="ECO:0000256" key="4">
    <source>
        <dbReference type="ARBA" id="ARBA00022432"/>
    </source>
</evidence>
<feature type="binding site" evidence="8">
    <location>
        <position position="173"/>
    </location>
    <ligand>
        <name>substrate</name>
    </ligand>
</feature>
<dbReference type="GO" id="GO:0006094">
    <property type="term" value="P:gluconeogenesis"/>
    <property type="evidence" value="ECO:0007669"/>
    <property type="project" value="UniProtKB-UniRule"/>
</dbReference>
<dbReference type="Proteomes" id="UP000064007">
    <property type="component" value="Chromosome 1"/>
</dbReference>
<reference evidence="11" key="1">
    <citation type="submission" date="2014-12" db="EMBL/GenBank/DDBJ databases">
        <authorList>
            <person name="Salcher M.M."/>
        </authorList>
    </citation>
    <scope>NUCLEOTIDE SEQUENCE [LARGE SCALE GENOMIC DNA]</scope>
    <source>
        <strain evidence="11">MMS-10A-171</strain>
    </source>
</reference>
<name>A0A0D6EUI0_9PROT</name>
<dbReference type="EC" id="5.3.1.1" evidence="8 9"/>
<keyword evidence="4 8" id="KW-0312">Gluconeogenesis</keyword>
<evidence type="ECO:0000313" key="11">
    <source>
        <dbReference type="Proteomes" id="UP000064007"/>
    </source>
</evidence>
<keyword evidence="11" id="KW-1185">Reference proteome</keyword>
<evidence type="ECO:0000256" key="7">
    <source>
        <dbReference type="ARBA" id="ARBA00023235"/>
    </source>
</evidence>
<comment type="similarity">
    <text evidence="3 8 9">Belongs to the triosephosphate isomerase family.</text>
</comment>
<dbReference type="HAMAP" id="MF_00147_B">
    <property type="entry name" value="TIM_B"/>
    <property type="match status" value="1"/>
</dbReference>
<dbReference type="SUPFAM" id="SSF51351">
    <property type="entry name" value="Triosephosphate isomerase (TIM)"/>
    <property type="match status" value="1"/>
</dbReference>
<dbReference type="KEGG" id="mbat:BN1208_0458"/>
<comment type="function">
    <text evidence="8">Involved in the gluconeogenesis. Catalyzes stereospecifically the conversion of dihydroxyacetone phosphate (DHAP) to D-glyceraldehyde-3-phosphate (G3P).</text>
</comment>
<comment type="catalytic activity">
    <reaction evidence="8 9">
        <text>D-glyceraldehyde 3-phosphate = dihydroxyacetone phosphate</text>
        <dbReference type="Rhea" id="RHEA:18585"/>
        <dbReference type="ChEBI" id="CHEBI:57642"/>
        <dbReference type="ChEBI" id="CHEBI:59776"/>
        <dbReference type="EC" id="5.3.1.1"/>
    </reaction>
</comment>
<dbReference type="InterPro" id="IPR000652">
    <property type="entry name" value="Triosephosphate_isomerase"/>
</dbReference>
<evidence type="ECO:0000313" key="10">
    <source>
        <dbReference type="EMBL" id="CEZ19350.1"/>
    </source>
</evidence>
<feature type="active site" description="Electrophile" evidence="8">
    <location>
        <position position="95"/>
    </location>
</feature>
<keyword evidence="7 8" id="KW-0413">Isomerase</keyword>
<dbReference type="OrthoDB" id="9809429at2"/>
<evidence type="ECO:0000256" key="9">
    <source>
        <dbReference type="RuleBase" id="RU363013"/>
    </source>
</evidence>
<dbReference type="GO" id="GO:0019563">
    <property type="term" value="P:glycerol catabolic process"/>
    <property type="evidence" value="ECO:0007669"/>
    <property type="project" value="TreeGrafter"/>
</dbReference>
<evidence type="ECO:0000256" key="6">
    <source>
        <dbReference type="ARBA" id="ARBA00023152"/>
    </source>
</evidence>
<dbReference type="GO" id="GO:0005829">
    <property type="term" value="C:cytosol"/>
    <property type="evidence" value="ECO:0007669"/>
    <property type="project" value="TreeGrafter"/>
</dbReference>
<sequence length="250" mass="27492">MRRKIVVGNWKMNGSLASNERLLKALVEKIPQAISVDIVVCAPYPYLFQTQSHLKHSPIFWGAQNVAKYESGAFTGEVSVSMLKEFGASYAIIGHSERSTAYCESDENIATKFMMVKKAGMTPILCVGETLIEREAGIMEKVVSKQLDTIIEMYGEEIFDETVIAYEPIWAIGSDLAASPEQAQAMHQFIREKLSSNTEVIKSLKIIYGGSVNPQNAIQLFSMPDVDGGLVGRASLNASDFESICHSAEI</sequence>
<dbReference type="InterPro" id="IPR013785">
    <property type="entry name" value="Aldolase_TIM"/>
</dbReference>
<evidence type="ECO:0000256" key="5">
    <source>
        <dbReference type="ARBA" id="ARBA00022490"/>
    </source>
</evidence>
<comment type="subcellular location">
    <subcellularLocation>
        <location evidence="8 9">Cytoplasm</location>
    </subcellularLocation>
</comment>
<feature type="active site" description="Proton acceptor" evidence="8">
    <location>
        <position position="167"/>
    </location>
</feature>
<dbReference type="STRING" id="1581557.BN1208_0458"/>
<dbReference type="FunFam" id="3.20.20.70:FF:000016">
    <property type="entry name" value="Triosephosphate isomerase"/>
    <property type="match status" value="1"/>
</dbReference>
<dbReference type="RefSeq" id="WP_046487503.1">
    <property type="nucleotide sequence ID" value="NZ_LN827929.1"/>
</dbReference>
<feature type="binding site" evidence="8">
    <location>
        <position position="211"/>
    </location>
    <ligand>
        <name>substrate</name>
    </ligand>
</feature>
<dbReference type="NCBIfam" id="TIGR00419">
    <property type="entry name" value="tim"/>
    <property type="match status" value="1"/>
</dbReference>
<evidence type="ECO:0000256" key="2">
    <source>
        <dbReference type="ARBA" id="ARBA00004939"/>
    </source>
</evidence>